<evidence type="ECO:0000256" key="9">
    <source>
        <dbReference type="SAM" id="Phobius"/>
    </source>
</evidence>
<evidence type="ECO:0000256" key="3">
    <source>
        <dbReference type="ARBA" id="ARBA00022679"/>
    </source>
</evidence>
<dbReference type="GO" id="GO:0004715">
    <property type="term" value="F:non-membrane spanning protein tyrosine kinase activity"/>
    <property type="evidence" value="ECO:0007669"/>
    <property type="project" value="UniProtKB-EC"/>
</dbReference>
<evidence type="ECO:0000256" key="8">
    <source>
        <dbReference type="ARBA" id="ARBA00051245"/>
    </source>
</evidence>
<comment type="similarity">
    <text evidence="1">Belongs to the CpsD/CapB family.</text>
</comment>
<dbReference type="Pfam" id="PF13807">
    <property type="entry name" value="GNVR"/>
    <property type="match status" value="1"/>
</dbReference>
<gene>
    <name evidence="12" type="ORF">PMI13_00795</name>
</gene>
<dbReference type="InterPro" id="IPR025669">
    <property type="entry name" value="AAA_dom"/>
</dbReference>
<dbReference type="SUPFAM" id="SSF52540">
    <property type="entry name" value="P-loop containing nucleoside triphosphate hydrolases"/>
    <property type="match status" value="1"/>
</dbReference>
<feature type="domain" description="AAA" evidence="10">
    <location>
        <begin position="581"/>
        <end position="719"/>
    </location>
</feature>
<dbReference type="InterPro" id="IPR050445">
    <property type="entry name" value="Bact_polysacc_biosynth/exp"/>
</dbReference>
<keyword evidence="9" id="KW-0812">Transmembrane</keyword>
<comment type="caution">
    <text evidence="12">The sequence shown here is derived from an EMBL/GenBank/DDBJ whole genome shotgun (WGS) entry which is preliminary data.</text>
</comment>
<dbReference type="InterPro" id="IPR005702">
    <property type="entry name" value="Wzc-like_C"/>
</dbReference>
<evidence type="ECO:0000256" key="7">
    <source>
        <dbReference type="ARBA" id="ARBA00023137"/>
    </source>
</evidence>
<keyword evidence="3" id="KW-0808">Transferase</keyword>
<keyword evidence="9" id="KW-1133">Transmembrane helix</keyword>
<dbReference type="Gene3D" id="3.40.50.300">
    <property type="entry name" value="P-loop containing nucleotide triphosphate hydrolases"/>
    <property type="match status" value="1"/>
</dbReference>
<evidence type="ECO:0000256" key="4">
    <source>
        <dbReference type="ARBA" id="ARBA00022741"/>
    </source>
</evidence>
<evidence type="ECO:0000256" key="5">
    <source>
        <dbReference type="ARBA" id="ARBA00022777"/>
    </source>
</evidence>
<reference evidence="12 13" key="1">
    <citation type="journal article" date="2012" name="J. Bacteriol.">
        <title>Twenty-one genome sequences from Pseudomonas species and 19 genome sequences from diverse bacteria isolated from the rhizosphere and endosphere of Populus deltoides.</title>
        <authorList>
            <person name="Brown S.D."/>
            <person name="Utturkar S.M."/>
            <person name="Klingeman D.M."/>
            <person name="Johnson C.M."/>
            <person name="Martin S.L."/>
            <person name="Land M.L."/>
            <person name="Lu T.Y."/>
            <person name="Schadt C.W."/>
            <person name="Doktycz M.J."/>
            <person name="Pelletier D.A."/>
        </authorList>
    </citation>
    <scope>NUCLEOTIDE SEQUENCE [LARGE SCALE GENOMIC DNA]</scope>
    <source>
        <strain evidence="12 13">CF314</strain>
    </source>
</reference>
<accession>J2K413</accession>
<evidence type="ECO:0000313" key="13">
    <source>
        <dbReference type="Proteomes" id="UP000007509"/>
    </source>
</evidence>
<keyword evidence="4" id="KW-0547">Nucleotide-binding</keyword>
<dbReference type="PATRIC" id="fig|1144316.3.peg.806"/>
<evidence type="ECO:0000256" key="1">
    <source>
        <dbReference type="ARBA" id="ARBA00007316"/>
    </source>
</evidence>
<sequence>MEKGNSADLNIREILKPYLQKRLLFLISIFLMLIVAMYFIKSSVPVYKIKSTVLIKDAQKMSSASGDFGILQSLGAMPGMGTSSIENEIDIFKSKSIIEDVLKNVNFQTPVYAKHLLYNTELYGDNLPVIIRVVNERKDAEFSGEPIDISIQNNMVKLHSKDFSKDFTSPFDKVIRLPFADIIISKNKDFKNSKESSQNLSNLFFTYTDFEGTVDAFRKGLQVNLSNKEGTIIELSLDYPEKEKAKIFLNKIVLQYNLYAIEDKNIQSKRSKDFIDERINLISRELGDVETQKERFKSTNNIVDLPTEAKMNLQLKEGTKGRLLDIDTQLELNRDLQNFLSKKGVSDVLPVNIGLNNDAATKGILDYNELVIQRNKLLENATSENPLVKEIEKQLALMKSSVNQSLSKNEVSLDFARKRMLSEMGTSEGKISQIPFQEKLFRNIERQQQIKENLYLILLQKREEAAITMAITSEKARIIDQAYALRKPVSPKKIWILGIALALGVILPFLYIFAKILLKNKIEKGSDLTTNTQIPLLAEIPRLGRKEKEYIETNDTSQVAEAFRILVTNLKYILPKKDSAKIILVTSSVKGEGKTFVSVNLSLALSSGVNKVLIIGSDIRNPQLQRFNNNMKNATGLSEYLHGEVQDPKAIIHPSNFHSNCDFIYSGSIPPNPAELLENGRYEKLIGEVSGQYNYIILDTAPLMLVTDTLLISQIADATVYVVRSEFSEKEFVHFAEGKINSEKIKKAAFVLNDVHASNLGYGNKYGYGYHADVEKWWQRLFNFKKNNS</sequence>
<keyword evidence="13" id="KW-1185">Reference proteome</keyword>
<keyword evidence="5" id="KW-0418">Kinase</keyword>
<dbReference type="Proteomes" id="UP000007509">
    <property type="component" value="Unassembled WGS sequence"/>
</dbReference>
<keyword evidence="6" id="KW-0067">ATP-binding</keyword>
<dbReference type="PANTHER" id="PTHR32309">
    <property type="entry name" value="TYROSINE-PROTEIN KINASE"/>
    <property type="match status" value="1"/>
</dbReference>
<dbReference type="CDD" id="cd05387">
    <property type="entry name" value="BY-kinase"/>
    <property type="match status" value="1"/>
</dbReference>
<evidence type="ECO:0000259" key="11">
    <source>
        <dbReference type="Pfam" id="PF13807"/>
    </source>
</evidence>
<keyword evidence="7" id="KW-0829">Tyrosine-protein kinase</keyword>
<evidence type="ECO:0000256" key="6">
    <source>
        <dbReference type="ARBA" id="ARBA00022840"/>
    </source>
</evidence>
<comment type="catalytic activity">
    <reaction evidence="8">
        <text>L-tyrosyl-[protein] + ATP = O-phospho-L-tyrosyl-[protein] + ADP + H(+)</text>
        <dbReference type="Rhea" id="RHEA:10596"/>
        <dbReference type="Rhea" id="RHEA-COMP:10136"/>
        <dbReference type="Rhea" id="RHEA-COMP:20101"/>
        <dbReference type="ChEBI" id="CHEBI:15378"/>
        <dbReference type="ChEBI" id="CHEBI:30616"/>
        <dbReference type="ChEBI" id="CHEBI:46858"/>
        <dbReference type="ChEBI" id="CHEBI:61978"/>
        <dbReference type="ChEBI" id="CHEBI:456216"/>
        <dbReference type="EC" id="2.7.10.2"/>
    </reaction>
</comment>
<dbReference type="PANTHER" id="PTHR32309:SF13">
    <property type="entry name" value="FERRIC ENTEROBACTIN TRANSPORT PROTEIN FEPE"/>
    <property type="match status" value="1"/>
</dbReference>
<dbReference type="GO" id="GO:0005524">
    <property type="term" value="F:ATP binding"/>
    <property type="evidence" value="ECO:0007669"/>
    <property type="project" value="UniProtKB-KW"/>
</dbReference>
<dbReference type="Pfam" id="PF13614">
    <property type="entry name" value="AAA_31"/>
    <property type="match status" value="1"/>
</dbReference>
<evidence type="ECO:0000256" key="2">
    <source>
        <dbReference type="ARBA" id="ARBA00011903"/>
    </source>
</evidence>
<dbReference type="OrthoDB" id="9794577at2"/>
<feature type="transmembrane region" description="Helical" evidence="9">
    <location>
        <begin position="23"/>
        <end position="40"/>
    </location>
</feature>
<dbReference type="GO" id="GO:0005886">
    <property type="term" value="C:plasma membrane"/>
    <property type="evidence" value="ECO:0007669"/>
    <property type="project" value="TreeGrafter"/>
</dbReference>
<name>J2K413_9FLAO</name>
<dbReference type="InterPro" id="IPR032807">
    <property type="entry name" value="GNVR"/>
</dbReference>
<organism evidence="12 13">
    <name type="scientific">Chryseobacterium populi</name>
    <dbReference type="NCBI Taxonomy" id="1144316"/>
    <lineage>
        <taxon>Bacteria</taxon>
        <taxon>Pseudomonadati</taxon>
        <taxon>Bacteroidota</taxon>
        <taxon>Flavobacteriia</taxon>
        <taxon>Flavobacteriales</taxon>
        <taxon>Weeksellaceae</taxon>
        <taxon>Chryseobacterium group</taxon>
        <taxon>Chryseobacterium</taxon>
    </lineage>
</organism>
<dbReference type="NCBIfam" id="TIGR01007">
    <property type="entry name" value="eps_fam"/>
    <property type="match status" value="1"/>
</dbReference>
<feature type="domain" description="Tyrosine-protein kinase G-rich" evidence="11">
    <location>
        <begin position="440"/>
        <end position="515"/>
    </location>
</feature>
<dbReference type="AlphaFoldDB" id="J2K413"/>
<dbReference type="InterPro" id="IPR027417">
    <property type="entry name" value="P-loop_NTPase"/>
</dbReference>
<feature type="transmembrane region" description="Helical" evidence="9">
    <location>
        <begin position="494"/>
        <end position="514"/>
    </location>
</feature>
<evidence type="ECO:0000259" key="10">
    <source>
        <dbReference type="Pfam" id="PF13614"/>
    </source>
</evidence>
<dbReference type="EC" id="2.7.10.2" evidence="2"/>
<dbReference type="EMBL" id="AKJY01000012">
    <property type="protein sequence ID" value="EJL74915.1"/>
    <property type="molecule type" value="Genomic_DNA"/>
</dbReference>
<evidence type="ECO:0000313" key="12">
    <source>
        <dbReference type="EMBL" id="EJL74915.1"/>
    </source>
</evidence>
<proteinExistence type="inferred from homology"/>
<keyword evidence="9" id="KW-0472">Membrane</keyword>
<protein>
    <recommendedName>
        <fullName evidence="2">non-specific protein-tyrosine kinase</fullName>
        <ecNumber evidence="2">2.7.10.2</ecNumber>
    </recommendedName>
</protein>